<keyword evidence="3" id="KW-1185">Reference proteome</keyword>
<evidence type="ECO:0000313" key="2">
    <source>
        <dbReference type="EMBL" id="GCC32205.1"/>
    </source>
</evidence>
<organism evidence="2 3">
    <name type="scientific">Chiloscyllium punctatum</name>
    <name type="common">Brownbanded bambooshark</name>
    <name type="synonym">Hemiscyllium punctatum</name>
    <dbReference type="NCBI Taxonomy" id="137246"/>
    <lineage>
        <taxon>Eukaryota</taxon>
        <taxon>Metazoa</taxon>
        <taxon>Chordata</taxon>
        <taxon>Craniata</taxon>
        <taxon>Vertebrata</taxon>
        <taxon>Chondrichthyes</taxon>
        <taxon>Elasmobranchii</taxon>
        <taxon>Galeomorphii</taxon>
        <taxon>Galeoidea</taxon>
        <taxon>Orectolobiformes</taxon>
        <taxon>Hemiscylliidae</taxon>
        <taxon>Chiloscyllium</taxon>
    </lineage>
</organism>
<evidence type="ECO:0000313" key="3">
    <source>
        <dbReference type="Proteomes" id="UP000287033"/>
    </source>
</evidence>
<dbReference type="OrthoDB" id="9949809at2759"/>
<dbReference type="STRING" id="137246.A0A401SP74"/>
<dbReference type="AlphaFoldDB" id="A0A401SP74"/>
<keyword evidence="1" id="KW-0175">Coiled coil</keyword>
<comment type="caution">
    <text evidence="2">The sequence shown here is derived from an EMBL/GenBank/DDBJ whole genome shotgun (WGS) entry which is preliminary data.</text>
</comment>
<name>A0A401SP74_CHIPU</name>
<proteinExistence type="predicted"/>
<protein>
    <submittedName>
        <fullName evidence="2">Uncharacterized protein</fullName>
    </submittedName>
</protein>
<dbReference type="EMBL" id="BEZZ01000419">
    <property type="protein sequence ID" value="GCC32205.1"/>
    <property type="molecule type" value="Genomic_DNA"/>
</dbReference>
<reference evidence="2 3" key="1">
    <citation type="journal article" date="2018" name="Nat. Ecol. Evol.">
        <title>Shark genomes provide insights into elasmobranch evolution and the origin of vertebrates.</title>
        <authorList>
            <person name="Hara Y"/>
            <person name="Yamaguchi K"/>
            <person name="Onimaru K"/>
            <person name="Kadota M"/>
            <person name="Koyanagi M"/>
            <person name="Keeley SD"/>
            <person name="Tatsumi K"/>
            <person name="Tanaka K"/>
            <person name="Motone F"/>
            <person name="Kageyama Y"/>
            <person name="Nozu R"/>
            <person name="Adachi N"/>
            <person name="Nishimura O"/>
            <person name="Nakagawa R"/>
            <person name="Tanegashima C"/>
            <person name="Kiyatake I"/>
            <person name="Matsumoto R"/>
            <person name="Murakumo K"/>
            <person name="Nishida K"/>
            <person name="Terakita A"/>
            <person name="Kuratani S"/>
            <person name="Sato K"/>
            <person name="Hyodo S Kuraku.S."/>
        </authorList>
    </citation>
    <scope>NUCLEOTIDE SEQUENCE [LARGE SCALE GENOMIC DNA]</scope>
</reference>
<sequence>METHKQVHFINKDKSTSNHIIHLASEYQQRVISLNRGIERKNQEIQRLKALIADRHAEILSAYHPVTMPAIRLMTTWLEVQDVKTTLTELRAMCEEEAAQKVRLCKQIQHLNHQLELQSEQHSKDLQSMSKRIEGSKVLVQQLDERVGRGYDEAALKSVLDNLKETTEFELKMFQGSVAQLYDQNVTTLIALQNSDQILLEHEMSENQQLHQCIGLLKEEVTALHSKVLSEEAQCQMLAGMIKQERDYDHHCLQVLQEQIQPIAWYIPLHRFSAAANSFDVKDDASEDRTPVPLNKQQISQAVTPQKQCMQEAAWAPSPSDTRRTSWTDFVPLHRR</sequence>
<dbReference type="Proteomes" id="UP000287033">
    <property type="component" value="Unassembled WGS sequence"/>
</dbReference>
<accession>A0A401SP74</accession>
<evidence type="ECO:0000256" key="1">
    <source>
        <dbReference type="SAM" id="Coils"/>
    </source>
</evidence>
<gene>
    <name evidence="2" type="ORF">chiPu_0010666</name>
</gene>
<feature type="coiled-coil region" evidence="1">
    <location>
        <begin position="24"/>
        <end position="58"/>
    </location>
</feature>